<organism evidence="6">
    <name type="scientific">Serpula lacrymans var. lacrymans (strain S7.3)</name>
    <name type="common">Dry rot fungus</name>
    <dbReference type="NCBI Taxonomy" id="936435"/>
    <lineage>
        <taxon>Eukaryota</taxon>
        <taxon>Fungi</taxon>
        <taxon>Dikarya</taxon>
        <taxon>Basidiomycota</taxon>
        <taxon>Agaricomycotina</taxon>
        <taxon>Agaricomycetes</taxon>
        <taxon>Agaricomycetidae</taxon>
        <taxon>Boletales</taxon>
        <taxon>Coniophorineae</taxon>
        <taxon>Serpulaceae</taxon>
        <taxon>Serpula</taxon>
    </lineage>
</organism>
<dbReference type="Proteomes" id="UP000008063">
    <property type="component" value="Unassembled WGS sequence"/>
</dbReference>
<protein>
    <recommendedName>
        <fullName evidence="2">RecQ-mediated genome instability protein 1</fullName>
    </recommendedName>
</protein>
<dbReference type="InterPro" id="IPR049363">
    <property type="entry name" value="RMI1_N"/>
</dbReference>
<dbReference type="Pfam" id="PF21000">
    <property type="entry name" value="RMI1_N_N"/>
    <property type="match status" value="1"/>
</dbReference>
<dbReference type="Pfam" id="PF08585">
    <property type="entry name" value="RMI1_N_C"/>
    <property type="match status" value="1"/>
</dbReference>
<accession>F8PYC6</accession>
<dbReference type="InterPro" id="IPR013894">
    <property type="entry name" value="RMI1_OB"/>
</dbReference>
<dbReference type="SMART" id="SM01161">
    <property type="entry name" value="DUF1767"/>
    <property type="match status" value="1"/>
</dbReference>
<dbReference type="GO" id="GO:0000712">
    <property type="term" value="P:resolution of meiotic recombination intermediates"/>
    <property type="evidence" value="ECO:0007669"/>
    <property type="project" value="TreeGrafter"/>
</dbReference>
<evidence type="ECO:0000313" key="5">
    <source>
        <dbReference type="EMBL" id="EGN98889.1"/>
    </source>
</evidence>
<dbReference type="InParanoid" id="F8PYC6"/>
<dbReference type="GO" id="GO:0031422">
    <property type="term" value="C:RecQ family helicase-topoisomerase III complex"/>
    <property type="evidence" value="ECO:0007669"/>
    <property type="project" value="TreeGrafter"/>
</dbReference>
<dbReference type="OMA" id="KYPRGML"/>
<dbReference type="InterPro" id="IPR042470">
    <property type="entry name" value="RMI1_N_C_sf"/>
</dbReference>
<name>F8PYC6_SERL3</name>
<keyword evidence="6" id="KW-1185">Reference proteome</keyword>
<evidence type="ECO:0000259" key="3">
    <source>
        <dbReference type="Pfam" id="PF08585"/>
    </source>
</evidence>
<dbReference type="STRING" id="936435.F8PYC6"/>
<sequence>MPPLPVIQWLKQHYPRPSVDPEWLDACCGWISDEKNLSHATNFDEYIKEVETQLLRSSLTDSMVAGTGLPPNTSEMANGKISGKPVLVELTSITEIAHSAFSLQNTRQTMIDRADLAGLAEEDEDEEGRAIKYPRGMLHLTLSDGVTKVKAIEYRSLADLELGVTPLGYKVQCLICYASQK</sequence>
<dbReference type="GO" id="GO:0000724">
    <property type="term" value="P:double-strand break repair via homologous recombination"/>
    <property type="evidence" value="ECO:0007669"/>
    <property type="project" value="TreeGrafter"/>
</dbReference>
<comment type="similarity">
    <text evidence="1">Belongs to the RMI1 family.</text>
</comment>
<feature type="domain" description="RecQ mediated genome instability protein 1 OB-fold" evidence="3">
    <location>
        <begin position="70"/>
        <end position="171"/>
    </location>
</feature>
<dbReference type="GO" id="GO:0016604">
    <property type="term" value="C:nuclear body"/>
    <property type="evidence" value="ECO:0007669"/>
    <property type="project" value="TreeGrafter"/>
</dbReference>
<evidence type="ECO:0000313" key="6">
    <source>
        <dbReference type="Proteomes" id="UP000008063"/>
    </source>
</evidence>
<reference evidence="6" key="1">
    <citation type="journal article" date="2011" name="Science">
        <title>The plant cell wall-decomposing machinery underlies the functional diversity of forest fungi.</title>
        <authorList>
            <person name="Eastwood D.C."/>
            <person name="Floudas D."/>
            <person name="Binder M."/>
            <person name="Majcherczyk A."/>
            <person name="Schneider P."/>
            <person name="Aerts A."/>
            <person name="Asiegbu F.O."/>
            <person name="Baker S.E."/>
            <person name="Barry K."/>
            <person name="Bendiksby M."/>
            <person name="Blumentritt M."/>
            <person name="Coutinho P.M."/>
            <person name="Cullen D."/>
            <person name="de Vries R.P."/>
            <person name="Gathman A."/>
            <person name="Goodell B."/>
            <person name="Henrissat B."/>
            <person name="Ihrmark K."/>
            <person name="Kauserud H."/>
            <person name="Kohler A."/>
            <person name="LaButti K."/>
            <person name="Lapidus A."/>
            <person name="Lavin J.L."/>
            <person name="Lee Y.-H."/>
            <person name="Lindquist E."/>
            <person name="Lilly W."/>
            <person name="Lucas S."/>
            <person name="Morin E."/>
            <person name="Murat C."/>
            <person name="Oguiza J.A."/>
            <person name="Park J."/>
            <person name="Pisabarro A.G."/>
            <person name="Riley R."/>
            <person name="Rosling A."/>
            <person name="Salamov A."/>
            <person name="Schmidt O."/>
            <person name="Schmutz J."/>
            <person name="Skrede I."/>
            <person name="Stenlid J."/>
            <person name="Wiebenga A."/>
            <person name="Xie X."/>
            <person name="Kuees U."/>
            <person name="Hibbett D.S."/>
            <person name="Hoffmeister D."/>
            <person name="Hoegberg N."/>
            <person name="Martin F."/>
            <person name="Grigoriev I.V."/>
            <person name="Watkinson S.C."/>
        </authorList>
    </citation>
    <scope>NUCLEOTIDE SEQUENCE [LARGE SCALE GENOMIC DNA]</scope>
    <source>
        <strain evidence="6">strain S7.3</strain>
    </source>
</reference>
<dbReference type="AlphaFoldDB" id="F8PYC6"/>
<proteinExistence type="inferred from homology"/>
<dbReference type="Gene3D" id="2.40.50.770">
    <property type="entry name" value="RecQ-mediated genome instability protein Rmi1, C-terminal domain"/>
    <property type="match status" value="1"/>
</dbReference>
<dbReference type="EMBL" id="GL945480">
    <property type="protein sequence ID" value="EGN98889.1"/>
    <property type="molecule type" value="Genomic_DNA"/>
</dbReference>
<evidence type="ECO:0000256" key="2">
    <source>
        <dbReference type="ARBA" id="ARBA00018987"/>
    </source>
</evidence>
<gene>
    <name evidence="5" type="ORF">SERLA73DRAFT_53999</name>
</gene>
<dbReference type="HOGENOM" id="CLU_096565_1_0_1"/>
<feature type="domain" description="RMI1 N-terminal" evidence="4">
    <location>
        <begin position="11"/>
        <end position="62"/>
    </location>
</feature>
<evidence type="ECO:0000256" key="1">
    <source>
        <dbReference type="ARBA" id="ARBA00006395"/>
    </source>
</evidence>
<evidence type="ECO:0000259" key="4">
    <source>
        <dbReference type="Pfam" id="PF21000"/>
    </source>
</evidence>
<dbReference type="OrthoDB" id="341511at2759"/>
<dbReference type="PANTHER" id="PTHR14790:SF15">
    <property type="entry name" value="RECQ-MEDIATED GENOME INSTABILITY PROTEIN 1"/>
    <property type="match status" value="1"/>
</dbReference>
<dbReference type="PANTHER" id="PTHR14790">
    <property type="entry name" value="RECQ-MEDIATED GENOME INSTABILITY PROTEIN 1 RMI1"/>
    <property type="match status" value="1"/>
</dbReference>